<keyword evidence="4" id="KW-1185">Reference proteome</keyword>
<dbReference type="InterPro" id="IPR014258">
    <property type="entry name" value="CAP_domain_YkwD-like"/>
</dbReference>
<dbReference type="PANTHER" id="PTHR31157">
    <property type="entry name" value="SCP DOMAIN-CONTAINING PROTEIN"/>
    <property type="match status" value="1"/>
</dbReference>
<dbReference type="InterPro" id="IPR035940">
    <property type="entry name" value="CAP_sf"/>
</dbReference>
<gene>
    <name evidence="3" type="ORF">F7731_21225</name>
</gene>
<evidence type="ECO:0000259" key="2">
    <source>
        <dbReference type="Pfam" id="PF00188"/>
    </source>
</evidence>
<organism evidence="3 4">
    <name type="scientific">Cytobacillus depressus</name>
    <dbReference type="NCBI Taxonomy" id="1602942"/>
    <lineage>
        <taxon>Bacteria</taxon>
        <taxon>Bacillati</taxon>
        <taxon>Bacillota</taxon>
        <taxon>Bacilli</taxon>
        <taxon>Bacillales</taxon>
        <taxon>Bacillaceae</taxon>
        <taxon>Cytobacillus</taxon>
    </lineage>
</organism>
<dbReference type="PANTHER" id="PTHR31157:SF1">
    <property type="entry name" value="SCP DOMAIN-CONTAINING PROTEIN"/>
    <property type="match status" value="1"/>
</dbReference>
<dbReference type="OrthoDB" id="9783944at2"/>
<feature type="compositionally biased region" description="Polar residues" evidence="1">
    <location>
        <begin position="28"/>
        <end position="42"/>
    </location>
</feature>
<dbReference type="SUPFAM" id="SSF55797">
    <property type="entry name" value="PR-1-like"/>
    <property type="match status" value="1"/>
</dbReference>
<feature type="compositionally biased region" description="Polar residues" evidence="1">
    <location>
        <begin position="105"/>
        <end position="167"/>
    </location>
</feature>
<dbReference type="AlphaFoldDB" id="A0A6L3UZS7"/>
<feature type="region of interest" description="Disordered" evidence="1">
    <location>
        <begin position="1"/>
        <end position="167"/>
    </location>
</feature>
<dbReference type="Pfam" id="PF00188">
    <property type="entry name" value="CAP"/>
    <property type="match status" value="1"/>
</dbReference>
<comment type="caution">
    <text evidence="3">The sequence shown here is derived from an EMBL/GenBank/DDBJ whole genome shotgun (WGS) entry which is preliminary data.</text>
</comment>
<protein>
    <recommendedName>
        <fullName evidence="2">SCP domain-containing protein</fullName>
    </recommendedName>
</protein>
<reference evidence="3 4" key="1">
    <citation type="journal article" date="2016" name="Antonie Van Leeuwenhoek">
        <title>Bacillus depressus sp. nov., isolated from soil of a sunflower field.</title>
        <authorList>
            <person name="Wei X."/>
            <person name="Xin D."/>
            <person name="Xin Y."/>
            <person name="Zhang H."/>
            <person name="Wang T."/>
            <person name="Zhang J."/>
        </authorList>
    </citation>
    <scope>NUCLEOTIDE SEQUENCE [LARGE SCALE GENOMIC DNA]</scope>
    <source>
        <strain evidence="3 4">BZ1</strain>
    </source>
</reference>
<dbReference type="CDD" id="cd05379">
    <property type="entry name" value="CAP_bacterial"/>
    <property type="match status" value="1"/>
</dbReference>
<dbReference type="Proteomes" id="UP000481030">
    <property type="component" value="Unassembled WGS sequence"/>
</dbReference>
<evidence type="ECO:0000256" key="1">
    <source>
        <dbReference type="SAM" id="MobiDB-lite"/>
    </source>
</evidence>
<dbReference type="RefSeq" id="WP_151536801.1">
    <property type="nucleotide sequence ID" value="NZ_WBOS01000016.1"/>
</dbReference>
<feature type="compositionally biased region" description="Polar residues" evidence="1">
    <location>
        <begin position="62"/>
        <end position="79"/>
    </location>
</feature>
<name>A0A6L3UZS7_9BACI</name>
<feature type="domain" description="SCP" evidence="2">
    <location>
        <begin position="173"/>
        <end position="284"/>
    </location>
</feature>
<dbReference type="EMBL" id="WBOS01000016">
    <property type="protein sequence ID" value="KAB2330014.1"/>
    <property type="molecule type" value="Genomic_DNA"/>
</dbReference>
<dbReference type="InterPro" id="IPR014044">
    <property type="entry name" value="CAP_dom"/>
</dbReference>
<dbReference type="NCBIfam" id="TIGR02909">
    <property type="entry name" value="spore_YkwD"/>
    <property type="match status" value="1"/>
</dbReference>
<dbReference type="Gene3D" id="3.40.33.10">
    <property type="entry name" value="CAP"/>
    <property type="match status" value="1"/>
</dbReference>
<sequence length="288" mass="31833">MSSDNYPHTRAVGTQDAKFEFVPINPGENGNFNVNPGENGNFNADLPQLNDGQAPLQRQDRTSQQSIFQQAPNWQQGQAVQPPDYSQAQPQQQAPVQNEQTQTQTPAQNEQAQTQAPAQNEQAQTQAPAQNKQAQTQAPAQNKQAQTQAPAQNKQAQTQAPKSISQDAQQVIDLTNAERRQNGLPDLKADTQLCGVAQKKSDDMQQKNYFSHTSPTYGSPFDMMRDFGVTYTSAGENIAQGQPTPQEVVQAWMNSEGHKRNILSNSFTHIGVGFEQNGKHWTQMFISK</sequence>
<evidence type="ECO:0000313" key="4">
    <source>
        <dbReference type="Proteomes" id="UP000481030"/>
    </source>
</evidence>
<accession>A0A6L3UZS7</accession>
<feature type="compositionally biased region" description="Low complexity" evidence="1">
    <location>
        <begin position="81"/>
        <end position="104"/>
    </location>
</feature>
<proteinExistence type="predicted"/>
<evidence type="ECO:0000313" key="3">
    <source>
        <dbReference type="EMBL" id="KAB2330014.1"/>
    </source>
</evidence>